<dbReference type="EMBL" id="LJZQ01000004">
    <property type="protein sequence ID" value="KPQ29840.1"/>
    <property type="molecule type" value="Genomic_DNA"/>
</dbReference>
<evidence type="ECO:0000256" key="1">
    <source>
        <dbReference type="SAM" id="MobiDB-lite"/>
    </source>
</evidence>
<reference evidence="2 3" key="1">
    <citation type="submission" date="2015-09" db="EMBL/GenBank/DDBJ databases">
        <title>Identification and resolution of microdiversity through metagenomic sequencing of parallel consortia.</title>
        <authorList>
            <person name="Nelson W.C."/>
            <person name="Romine M.F."/>
            <person name="Lindemann S.R."/>
        </authorList>
    </citation>
    <scope>NUCLEOTIDE SEQUENCE [LARGE SCALE GENOMIC DNA]</scope>
    <source>
        <strain evidence="2">HL-55</strain>
    </source>
</reference>
<accession>A0A0P7ZKI9</accession>
<dbReference type="STRING" id="1305731.GCA_000934705_03481"/>
<gene>
    <name evidence="2" type="ORF">HLUCCX14_04225</name>
</gene>
<comment type="caution">
    <text evidence="2">The sequence shown here is derived from an EMBL/GenBank/DDBJ whole genome shotgun (WGS) entry which is preliminary data.</text>
</comment>
<evidence type="ECO:0000313" key="2">
    <source>
        <dbReference type="EMBL" id="KPQ29840.1"/>
    </source>
</evidence>
<feature type="region of interest" description="Disordered" evidence="1">
    <location>
        <begin position="1"/>
        <end position="27"/>
    </location>
</feature>
<evidence type="ECO:0000313" key="3">
    <source>
        <dbReference type="Proteomes" id="UP000050416"/>
    </source>
</evidence>
<proteinExistence type="predicted"/>
<dbReference type="AlphaFoldDB" id="A0A0P7ZKI9"/>
<protein>
    <submittedName>
        <fullName evidence="2">Uncharacterized protein</fullName>
    </submittedName>
</protein>
<sequence length="43" mass="4717">MNETSVTGKAIVYSGDRRPGTSGLNYRLTCKGTRRTMPMPEIA</sequence>
<organism evidence="2 3">
    <name type="scientific">Marinobacter excellens HL-55</name>
    <dbReference type="NCBI Taxonomy" id="1305731"/>
    <lineage>
        <taxon>Bacteria</taxon>
        <taxon>Pseudomonadati</taxon>
        <taxon>Pseudomonadota</taxon>
        <taxon>Gammaproteobacteria</taxon>
        <taxon>Pseudomonadales</taxon>
        <taxon>Marinobacteraceae</taxon>
        <taxon>Marinobacter</taxon>
    </lineage>
</organism>
<dbReference type="Proteomes" id="UP000050416">
    <property type="component" value="Unassembled WGS sequence"/>
</dbReference>
<name>A0A0P7ZKI9_9GAMM</name>